<name>A0ACC0XLJ5_9ROSI</name>
<accession>A0ACC0XLJ5</accession>
<dbReference type="EMBL" id="CM047747">
    <property type="protein sequence ID" value="KAJ0018516.1"/>
    <property type="molecule type" value="Genomic_DNA"/>
</dbReference>
<organism evidence="1 2">
    <name type="scientific">Pistacia integerrima</name>
    <dbReference type="NCBI Taxonomy" id="434235"/>
    <lineage>
        <taxon>Eukaryota</taxon>
        <taxon>Viridiplantae</taxon>
        <taxon>Streptophyta</taxon>
        <taxon>Embryophyta</taxon>
        <taxon>Tracheophyta</taxon>
        <taxon>Spermatophyta</taxon>
        <taxon>Magnoliopsida</taxon>
        <taxon>eudicotyledons</taxon>
        <taxon>Gunneridae</taxon>
        <taxon>Pentapetalae</taxon>
        <taxon>rosids</taxon>
        <taxon>malvids</taxon>
        <taxon>Sapindales</taxon>
        <taxon>Anacardiaceae</taxon>
        <taxon>Pistacia</taxon>
    </lineage>
</organism>
<gene>
    <name evidence="1" type="ORF">Pint_09999</name>
</gene>
<protein>
    <submittedName>
        <fullName evidence="1">Uncharacterized protein</fullName>
    </submittedName>
</protein>
<sequence>MDIGGVCLESSML</sequence>
<dbReference type="Proteomes" id="UP001163603">
    <property type="component" value="Chromosome 12"/>
</dbReference>
<comment type="caution">
    <text evidence="1">The sequence shown here is derived from an EMBL/GenBank/DDBJ whole genome shotgun (WGS) entry which is preliminary data.</text>
</comment>
<proteinExistence type="predicted"/>
<evidence type="ECO:0000313" key="1">
    <source>
        <dbReference type="EMBL" id="KAJ0018516.1"/>
    </source>
</evidence>
<keyword evidence="2" id="KW-1185">Reference proteome</keyword>
<evidence type="ECO:0000313" key="2">
    <source>
        <dbReference type="Proteomes" id="UP001163603"/>
    </source>
</evidence>
<reference evidence="2" key="1">
    <citation type="journal article" date="2023" name="G3 (Bethesda)">
        <title>Genome assembly and association tests identify interacting loci associated with vigor, precocity, and sex in interspecific pistachio rootstocks.</title>
        <authorList>
            <person name="Palmer W."/>
            <person name="Jacygrad E."/>
            <person name="Sagayaradj S."/>
            <person name="Cavanaugh K."/>
            <person name="Han R."/>
            <person name="Bertier L."/>
            <person name="Beede B."/>
            <person name="Kafkas S."/>
            <person name="Golino D."/>
            <person name="Preece J."/>
            <person name="Michelmore R."/>
        </authorList>
    </citation>
    <scope>NUCLEOTIDE SEQUENCE [LARGE SCALE GENOMIC DNA]</scope>
</reference>